<dbReference type="EMBL" id="CAVLGL010000002">
    <property type="protein sequence ID" value="CAK1579409.1"/>
    <property type="molecule type" value="Genomic_DNA"/>
</dbReference>
<comment type="caution">
    <text evidence="2">The sequence shown here is derived from an EMBL/GenBank/DDBJ whole genome shotgun (WGS) entry which is preliminary data.</text>
</comment>
<proteinExistence type="predicted"/>
<gene>
    <name evidence="2" type="ORF">PARMNEM_LOCUS1357</name>
</gene>
<evidence type="ECO:0000313" key="3">
    <source>
        <dbReference type="Proteomes" id="UP001314205"/>
    </source>
</evidence>
<dbReference type="AlphaFoldDB" id="A0AAV1KAM0"/>
<protein>
    <submittedName>
        <fullName evidence="2">Uncharacterized protein</fullName>
    </submittedName>
</protein>
<name>A0AAV1KAM0_9NEOP</name>
<keyword evidence="3" id="KW-1185">Reference proteome</keyword>
<sequence length="68" mass="7817">MHGAISNVSQKNWEDCVNHAEKLQKEDLKKSHLRDKVAKASCKTESTTKLGHLRHPIRSCNPKQRLKK</sequence>
<evidence type="ECO:0000256" key="1">
    <source>
        <dbReference type="SAM" id="MobiDB-lite"/>
    </source>
</evidence>
<feature type="region of interest" description="Disordered" evidence="1">
    <location>
        <begin position="43"/>
        <end position="68"/>
    </location>
</feature>
<accession>A0AAV1KAM0</accession>
<reference evidence="2 3" key="1">
    <citation type="submission" date="2023-11" db="EMBL/GenBank/DDBJ databases">
        <authorList>
            <person name="Hedman E."/>
            <person name="Englund M."/>
            <person name="Stromberg M."/>
            <person name="Nyberg Akerstrom W."/>
            <person name="Nylinder S."/>
            <person name="Jareborg N."/>
            <person name="Kallberg Y."/>
            <person name="Kronander E."/>
        </authorList>
    </citation>
    <scope>NUCLEOTIDE SEQUENCE [LARGE SCALE GENOMIC DNA]</scope>
</reference>
<organism evidence="2 3">
    <name type="scientific">Parnassius mnemosyne</name>
    <name type="common">clouded apollo</name>
    <dbReference type="NCBI Taxonomy" id="213953"/>
    <lineage>
        <taxon>Eukaryota</taxon>
        <taxon>Metazoa</taxon>
        <taxon>Ecdysozoa</taxon>
        <taxon>Arthropoda</taxon>
        <taxon>Hexapoda</taxon>
        <taxon>Insecta</taxon>
        <taxon>Pterygota</taxon>
        <taxon>Neoptera</taxon>
        <taxon>Endopterygota</taxon>
        <taxon>Lepidoptera</taxon>
        <taxon>Glossata</taxon>
        <taxon>Ditrysia</taxon>
        <taxon>Papilionoidea</taxon>
        <taxon>Papilionidae</taxon>
        <taxon>Parnassiinae</taxon>
        <taxon>Parnassini</taxon>
        <taxon>Parnassius</taxon>
        <taxon>Driopa</taxon>
    </lineage>
</organism>
<evidence type="ECO:0000313" key="2">
    <source>
        <dbReference type="EMBL" id="CAK1579409.1"/>
    </source>
</evidence>
<dbReference type="Proteomes" id="UP001314205">
    <property type="component" value="Unassembled WGS sequence"/>
</dbReference>